<feature type="domain" description="CHAT" evidence="1">
    <location>
        <begin position="2"/>
        <end position="63"/>
    </location>
</feature>
<keyword evidence="3" id="KW-1185">Reference proteome</keyword>
<protein>
    <recommendedName>
        <fullName evidence="1">CHAT domain-containing protein</fullName>
    </recommendedName>
</protein>
<proteinExistence type="predicted"/>
<gene>
    <name evidence="2" type="ORF">PHLCEN_2v8467</name>
</gene>
<evidence type="ECO:0000313" key="2">
    <source>
        <dbReference type="EMBL" id="PSR76432.1"/>
    </source>
</evidence>
<dbReference type="AlphaFoldDB" id="A0A2R6NTN0"/>
<comment type="caution">
    <text evidence="2">The sequence shown here is derived from an EMBL/GenBank/DDBJ whole genome shotgun (WGS) entry which is preliminary data.</text>
</comment>
<dbReference type="OrthoDB" id="9991317at2759"/>
<evidence type="ECO:0000259" key="1">
    <source>
        <dbReference type="Pfam" id="PF12770"/>
    </source>
</evidence>
<accession>A0A2R6NTN0</accession>
<name>A0A2R6NTN0_9APHY</name>
<dbReference type="EMBL" id="MLYV02000846">
    <property type="protein sequence ID" value="PSR76432.1"/>
    <property type="molecule type" value="Genomic_DNA"/>
</dbReference>
<organism evidence="2 3">
    <name type="scientific">Hermanssonia centrifuga</name>
    <dbReference type="NCBI Taxonomy" id="98765"/>
    <lineage>
        <taxon>Eukaryota</taxon>
        <taxon>Fungi</taxon>
        <taxon>Dikarya</taxon>
        <taxon>Basidiomycota</taxon>
        <taxon>Agaricomycotina</taxon>
        <taxon>Agaricomycetes</taxon>
        <taxon>Polyporales</taxon>
        <taxon>Meruliaceae</taxon>
        <taxon>Hermanssonia</taxon>
    </lineage>
</organism>
<sequence length="140" mass="15629">MQEGKLPISKLMPLDLEHSFLAYLSACETAKGDLVEPDQTVHLAATMLFTGFKSVIGTMWYVDPTLIMCGILLMECDRLMRDDDGPTVAKVVYKQLFSQDSENLALDPDDVPYALDDAVRKLRETGCPPHRWAAFIHLGV</sequence>
<dbReference type="InterPro" id="IPR024983">
    <property type="entry name" value="CHAT_dom"/>
</dbReference>
<dbReference type="STRING" id="98765.A0A2R6NTN0"/>
<dbReference type="Proteomes" id="UP000186601">
    <property type="component" value="Unassembled WGS sequence"/>
</dbReference>
<evidence type="ECO:0000313" key="3">
    <source>
        <dbReference type="Proteomes" id="UP000186601"/>
    </source>
</evidence>
<reference evidence="2 3" key="1">
    <citation type="submission" date="2018-02" db="EMBL/GenBank/DDBJ databases">
        <title>Genome sequence of the basidiomycete white-rot fungus Phlebia centrifuga.</title>
        <authorList>
            <person name="Granchi Z."/>
            <person name="Peng M."/>
            <person name="de Vries R.P."/>
            <person name="Hilden K."/>
            <person name="Makela M.R."/>
            <person name="Grigoriev I."/>
            <person name="Riley R."/>
        </authorList>
    </citation>
    <scope>NUCLEOTIDE SEQUENCE [LARGE SCALE GENOMIC DNA]</scope>
    <source>
        <strain evidence="2 3">FBCC195</strain>
    </source>
</reference>
<dbReference type="Pfam" id="PF12770">
    <property type="entry name" value="CHAT"/>
    <property type="match status" value="1"/>
</dbReference>